<feature type="compositionally biased region" description="Pro residues" evidence="1">
    <location>
        <begin position="126"/>
        <end position="146"/>
    </location>
</feature>
<organism evidence="2 3">
    <name type="scientific">Nocardia thailandica</name>
    <dbReference type="NCBI Taxonomy" id="257275"/>
    <lineage>
        <taxon>Bacteria</taxon>
        <taxon>Bacillati</taxon>
        <taxon>Actinomycetota</taxon>
        <taxon>Actinomycetes</taxon>
        <taxon>Mycobacteriales</taxon>
        <taxon>Nocardiaceae</taxon>
        <taxon>Nocardia</taxon>
    </lineage>
</organism>
<dbReference type="Pfam" id="PF02575">
    <property type="entry name" value="YbaB_DNA_bd"/>
    <property type="match status" value="1"/>
</dbReference>
<dbReference type="SUPFAM" id="SSF82607">
    <property type="entry name" value="YbaB-like"/>
    <property type="match status" value="1"/>
</dbReference>
<feature type="compositionally biased region" description="Basic and acidic residues" evidence="1">
    <location>
        <begin position="168"/>
        <end position="177"/>
    </location>
</feature>
<evidence type="ECO:0000313" key="3">
    <source>
        <dbReference type="Proteomes" id="UP001601444"/>
    </source>
</evidence>
<keyword evidence="3" id="KW-1185">Reference proteome</keyword>
<proteinExistence type="predicted"/>
<dbReference type="Gene3D" id="3.30.1310.10">
    <property type="entry name" value="Nucleoid-associated protein YbaB-like domain"/>
    <property type="match status" value="1"/>
</dbReference>
<feature type="region of interest" description="Disordered" evidence="1">
    <location>
        <begin position="118"/>
        <end position="177"/>
    </location>
</feature>
<evidence type="ECO:0000256" key="1">
    <source>
        <dbReference type="SAM" id="MobiDB-lite"/>
    </source>
</evidence>
<dbReference type="EMBL" id="JBIAMX010000007">
    <property type="protein sequence ID" value="MFF0543857.1"/>
    <property type="molecule type" value="Genomic_DNA"/>
</dbReference>
<dbReference type="InterPro" id="IPR036894">
    <property type="entry name" value="YbaB-like_sf"/>
</dbReference>
<sequence>MNDLEAAAGDLAGWAAEMERKAQTYQELHGRMAAVSITETSADRRVSVTVDANGVTTAITLAPALRGADPAAIAGELMACTRRAQARLRARVTELVHDTLGTDSVGETIVGQYAERFPDPADLEAPPTPPATPTPPAFPVAPPAPAPGTWAPGRDHAVTPEEPSEDDLYFRRRSWLE</sequence>
<protein>
    <submittedName>
        <fullName evidence="2">YbaB/EbfC family nucleoid-associated protein</fullName>
    </submittedName>
</protein>
<reference evidence="2 3" key="1">
    <citation type="submission" date="2024-10" db="EMBL/GenBank/DDBJ databases">
        <title>The Natural Products Discovery Center: Release of the First 8490 Sequenced Strains for Exploring Actinobacteria Biosynthetic Diversity.</title>
        <authorList>
            <person name="Kalkreuter E."/>
            <person name="Kautsar S.A."/>
            <person name="Yang D."/>
            <person name="Bader C.D."/>
            <person name="Teijaro C.N."/>
            <person name="Fluegel L."/>
            <person name="Davis C.M."/>
            <person name="Simpson J.R."/>
            <person name="Lauterbach L."/>
            <person name="Steele A.D."/>
            <person name="Gui C."/>
            <person name="Meng S."/>
            <person name="Li G."/>
            <person name="Viehrig K."/>
            <person name="Ye F."/>
            <person name="Su P."/>
            <person name="Kiefer A.F."/>
            <person name="Nichols A."/>
            <person name="Cepeda A.J."/>
            <person name="Yan W."/>
            <person name="Fan B."/>
            <person name="Jiang Y."/>
            <person name="Adhikari A."/>
            <person name="Zheng C.-J."/>
            <person name="Schuster L."/>
            <person name="Cowan T.M."/>
            <person name="Smanski M.J."/>
            <person name="Chevrette M.G."/>
            <person name="De Carvalho L.P.S."/>
            <person name="Shen B."/>
        </authorList>
    </citation>
    <scope>NUCLEOTIDE SEQUENCE [LARGE SCALE GENOMIC DNA]</scope>
    <source>
        <strain evidence="2 3">NPDC004045</strain>
    </source>
</reference>
<dbReference type="RefSeq" id="WP_387700504.1">
    <property type="nucleotide sequence ID" value="NZ_JBIAMX010000007.1"/>
</dbReference>
<comment type="caution">
    <text evidence="2">The sequence shown here is derived from an EMBL/GenBank/DDBJ whole genome shotgun (WGS) entry which is preliminary data.</text>
</comment>
<name>A0ABW6PNA9_9NOCA</name>
<gene>
    <name evidence="2" type="ORF">ACFYTF_13580</name>
</gene>
<dbReference type="InterPro" id="IPR004401">
    <property type="entry name" value="YbaB/EbfC"/>
</dbReference>
<accession>A0ABW6PNA9</accession>
<dbReference type="Proteomes" id="UP001601444">
    <property type="component" value="Unassembled WGS sequence"/>
</dbReference>
<evidence type="ECO:0000313" key="2">
    <source>
        <dbReference type="EMBL" id="MFF0543857.1"/>
    </source>
</evidence>